<evidence type="ECO:0000256" key="1">
    <source>
        <dbReference type="ARBA" id="ARBA00004496"/>
    </source>
</evidence>
<accession>A0A6C0JZQ7</accession>
<sequence length="371" mass="40951">MNQMYFLYIALFGLWWIDDVNGLFGYTPSMYRVRHMDFQMRAKRNKDIDDIWGGGGGGGGDIVAGLAAGGGGSANCRSISPVYSPRTMNQKTYVKYLGEPDTKIVLGVGAAGSGKTLFACYSAIQELRRGAISKIIMTRPVVPVEEEEIGFLPGSLINKMDPWTRPIFDILLEFYAQKDIDAMLHGGVIEISPLAFMRGRTFKRSFIIADEMQNSSPNQMLMLTTRLGEGSKMVITGDLKQSDRGIDNGLADLLRKLKTYDKREMGRTMESSSNTTSFIKYVELESEDVQRSAIVSKILDIYGGSSIVGKELVDSVSTVPHLSAKLSPMAPTSNINGEPKKTIVENKIVENGNNDAALMPLHHVSKYMQKY</sequence>
<keyword evidence="3" id="KW-0963">Cytoplasm</keyword>
<dbReference type="Pfam" id="PF02562">
    <property type="entry name" value="PhoH"/>
    <property type="match status" value="1"/>
</dbReference>
<dbReference type="EMBL" id="MN740751">
    <property type="protein sequence ID" value="QHU10180.1"/>
    <property type="molecule type" value="Genomic_DNA"/>
</dbReference>
<proteinExistence type="inferred from homology"/>
<evidence type="ECO:0000259" key="7">
    <source>
        <dbReference type="Pfam" id="PF02562"/>
    </source>
</evidence>
<dbReference type="InterPro" id="IPR051451">
    <property type="entry name" value="PhoH2-like"/>
</dbReference>
<dbReference type="SUPFAM" id="SSF52540">
    <property type="entry name" value="P-loop containing nucleoside triphosphate hydrolases"/>
    <property type="match status" value="1"/>
</dbReference>
<organism evidence="8">
    <name type="scientific">viral metagenome</name>
    <dbReference type="NCBI Taxonomy" id="1070528"/>
    <lineage>
        <taxon>unclassified sequences</taxon>
        <taxon>metagenomes</taxon>
        <taxon>organismal metagenomes</taxon>
    </lineage>
</organism>
<evidence type="ECO:0000256" key="5">
    <source>
        <dbReference type="ARBA" id="ARBA00022840"/>
    </source>
</evidence>
<keyword evidence="5" id="KW-0067">ATP-binding</keyword>
<evidence type="ECO:0000256" key="6">
    <source>
        <dbReference type="ARBA" id="ARBA00039970"/>
    </source>
</evidence>
<dbReference type="GO" id="GO:0005829">
    <property type="term" value="C:cytosol"/>
    <property type="evidence" value="ECO:0007669"/>
    <property type="project" value="TreeGrafter"/>
</dbReference>
<dbReference type="Gene3D" id="3.40.50.300">
    <property type="entry name" value="P-loop containing nucleotide triphosphate hydrolases"/>
    <property type="match status" value="1"/>
</dbReference>
<dbReference type="PANTHER" id="PTHR30473">
    <property type="entry name" value="PROTEIN PHOH"/>
    <property type="match status" value="1"/>
</dbReference>
<feature type="domain" description="PhoH-like protein" evidence="7">
    <location>
        <begin position="84"/>
        <end position="302"/>
    </location>
</feature>
<dbReference type="PANTHER" id="PTHR30473:SF1">
    <property type="entry name" value="PHOH-LIKE PROTEIN"/>
    <property type="match status" value="1"/>
</dbReference>
<dbReference type="GO" id="GO:0005524">
    <property type="term" value="F:ATP binding"/>
    <property type="evidence" value="ECO:0007669"/>
    <property type="project" value="UniProtKB-KW"/>
</dbReference>
<dbReference type="InterPro" id="IPR003714">
    <property type="entry name" value="PhoH"/>
</dbReference>
<dbReference type="AlphaFoldDB" id="A0A6C0JZQ7"/>
<evidence type="ECO:0000313" key="8">
    <source>
        <dbReference type="EMBL" id="QHU10180.1"/>
    </source>
</evidence>
<keyword evidence="4" id="KW-0547">Nucleotide-binding</keyword>
<protein>
    <recommendedName>
        <fullName evidence="6">PhoH-like protein</fullName>
    </recommendedName>
</protein>
<evidence type="ECO:0000256" key="2">
    <source>
        <dbReference type="ARBA" id="ARBA00010393"/>
    </source>
</evidence>
<comment type="similarity">
    <text evidence="2">Belongs to the PhoH family.</text>
</comment>
<comment type="subcellular location">
    <subcellularLocation>
        <location evidence="1">Cytoplasm</location>
    </subcellularLocation>
</comment>
<name>A0A6C0JZQ7_9ZZZZ</name>
<dbReference type="InterPro" id="IPR027417">
    <property type="entry name" value="P-loop_NTPase"/>
</dbReference>
<reference evidence="8" key="1">
    <citation type="journal article" date="2020" name="Nature">
        <title>Giant virus diversity and host interactions through global metagenomics.</title>
        <authorList>
            <person name="Schulz F."/>
            <person name="Roux S."/>
            <person name="Paez-Espino D."/>
            <person name="Jungbluth S."/>
            <person name="Walsh D.A."/>
            <person name="Denef V.J."/>
            <person name="McMahon K.D."/>
            <person name="Konstantinidis K.T."/>
            <person name="Eloe-Fadrosh E.A."/>
            <person name="Kyrpides N.C."/>
            <person name="Woyke T."/>
        </authorList>
    </citation>
    <scope>NUCLEOTIDE SEQUENCE</scope>
    <source>
        <strain evidence="8">GVMAG-S-1101164-67</strain>
    </source>
</reference>
<evidence type="ECO:0000256" key="3">
    <source>
        <dbReference type="ARBA" id="ARBA00022490"/>
    </source>
</evidence>
<evidence type="ECO:0000256" key="4">
    <source>
        <dbReference type="ARBA" id="ARBA00022741"/>
    </source>
</evidence>